<dbReference type="InterPro" id="IPR032466">
    <property type="entry name" value="Metal_Hydrolase"/>
</dbReference>
<comment type="cofactor">
    <cofactor evidence="1">
        <name>Zn(2+)</name>
        <dbReference type="ChEBI" id="CHEBI:29105"/>
    </cofactor>
</comment>
<proteinExistence type="inferred from homology"/>
<dbReference type="Gene3D" id="3.20.20.140">
    <property type="entry name" value="Metal-dependent hydrolases"/>
    <property type="match status" value="1"/>
</dbReference>
<evidence type="ECO:0000256" key="2">
    <source>
        <dbReference type="ARBA" id="ARBA00006676"/>
    </source>
</evidence>
<dbReference type="EC" id="3.5.4.4" evidence="7"/>
<accession>A0ABT4VR40</accession>
<reference evidence="7" key="1">
    <citation type="submission" date="2022-11" db="EMBL/GenBank/DDBJ databases">
        <title>Hoeflea poritis sp. nov., isolated from scleractinian coral Porites lutea.</title>
        <authorList>
            <person name="Zhang G."/>
            <person name="Wei Q."/>
            <person name="Cai L."/>
        </authorList>
    </citation>
    <scope>NUCLEOTIDE SEQUENCE</scope>
    <source>
        <strain evidence="7">E7-10</strain>
    </source>
</reference>
<dbReference type="RefSeq" id="WP_271090975.1">
    <property type="nucleotide sequence ID" value="NZ_JAPJZH010000011.1"/>
</dbReference>
<keyword evidence="8" id="KW-1185">Reference proteome</keyword>
<dbReference type="GO" id="GO:0016787">
    <property type="term" value="F:hydrolase activity"/>
    <property type="evidence" value="ECO:0007669"/>
    <property type="project" value="UniProtKB-KW"/>
</dbReference>
<feature type="domain" description="Adenosine deaminase" evidence="6">
    <location>
        <begin position="12"/>
        <end position="331"/>
    </location>
</feature>
<sequence length="359" mass="39956">MTELHEFFRTVPKPELHLHLHGAVEPETLIDLAKKNGVPLPEGDVRETLYARKSGGEVQSILPTLKIICRSMVARDDFARVAYDIQKSAANCGVRYREIFWNPTDHATIAGVSYETAVDGLIDGMAAAETDFGIVGRLIPSIDREGTPEAAFEMVEWVAEHPRDAVIGLGMDYLETGHPPEKFWKSYRLASKHGLRRTAHAGEFLEPARNVETCLDLLGCERIDHGYTITDAPDLAARCIDAGIPFSVVPTNTTYIKTLAGAAFRNEHPIRKMGDLGLRIFPNSDDPPLHHTDPARAYADMITEFGFTLADTRKFLGNAIDAAWVDDATRRDWKRDWLAEFDLQAARLQSHSKNGNEHG</sequence>
<keyword evidence="5" id="KW-0862">Zinc</keyword>
<dbReference type="InterPro" id="IPR001365">
    <property type="entry name" value="A_deaminase_dom"/>
</dbReference>
<keyword evidence="3" id="KW-0479">Metal-binding</keyword>
<comment type="caution">
    <text evidence="7">The sequence shown here is derived from an EMBL/GenBank/DDBJ whole genome shotgun (WGS) entry which is preliminary data.</text>
</comment>
<dbReference type="PANTHER" id="PTHR43114:SF6">
    <property type="entry name" value="ADENINE DEAMINASE"/>
    <property type="match status" value="1"/>
</dbReference>
<dbReference type="InterPro" id="IPR006330">
    <property type="entry name" value="Ado/ade_deaminase"/>
</dbReference>
<dbReference type="SUPFAM" id="SSF51556">
    <property type="entry name" value="Metallo-dependent hydrolases"/>
    <property type="match status" value="1"/>
</dbReference>
<dbReference type="NCBIfam" id="TIGR01430">
    <property type="entry name" value="aden_deam"/>
    <property type="match status" value="1"/>
</dbReference>
<evidence type="ECO:0000256" key="3">
    <source>
        <dbReference type="ARBA" id="ARBA00022723"/>
    </source>
</evidence>
<dbReference type="Proteomes" id="UP001148313">
    <property type="component" value="Unassembled WGS sequence"/>
</dbReference>
<name>A0ABT4VR40_9HYPH</name>
<organism evidence="7 8">
    <name type="scientific">Hoeflea poritis</name>
    <dbReference type="NCBI Taxonomy" id="2993659"/>
    <lineage>
        <taxon>Bacteria</taxon>
        <taxon>Pseudomonadati</taxon>
        <taxon>Pseudomonadota</taxon>
        <taxon>Alphaproteobacteria</taxon>
        <taxon>Hyphomicrobiales</taxon>
        <taxon>Rhizobiaceae</taxon>
        <taxon>Hoeflea</taxon>
    </lineage>
</organism>
<keyword evidence="4 7" id="KW-0378">Hydrolase</keyword>
<evidence type="ECO:0000313" key="8">
    <source>
        <dbReference type="Proteomes" id="UP001148313"/>
    </source>
</evidence>
<gene>
    <name evidence="7" type="primary">add</name>
    <name evidence="7" type="ORF">OOZ53_17545</name>
</gene>
<evidence type="ECO:0000259" key="6">
    <source>
        <dbReference type="Pfam" id="PF00962"/>
    </source>
</evidence>
<evidence type="ECO:0000313" key="7">
    <source>
        <dbReference type="EMBL" id="MDA4847168.1"/>
    </source>
</evidence>
<evidence type="ECO:0000256" key="5">
    <source>
        <dbReference type="ARBA" id="ARBA00022833"/>
    </source>
</evidence>
<evidence type="ECO:0000256" key="4">
    <source>
        <dbReference type="ARBA" id="ARBA00022801"/>
    </source>
</evidence>
<dbReference type="Pfam" id="PF00962">
    <property type="entry name" value="A_deaminase"/>
    <property type="match status" value="1"/>
</dbReference>
<evidence type="ECO:0000256" key="1">
    <source>
        <dbReference type="ARBA" id="ARBA00001947"/>
    </source>
</evidence>
<protein>
    <submittedName>
        <fullName evidence="7">Adenosine deaminase</fullName>
        <ecNumber evidence="7">3.5.4.4</ecNumber>
    </submittedName>
</protein>
<comment type="similarity">
    <text evidence="2">Belongs to the metallo-dependent hydrolases superfamily. Adenosine and AMP deaminases family.</text>
</comment>
<dbReference type="EMBL" id="JAPJZH010000011">
    <property type="protein sequence ID" value="MDA4847168.1"/>
    <property type="molecule type" value="Genomic_DNA"/>
</dbReference>
<dbReference type="PANTHER" id="PTHR43114">
    <property type="entry name" value="ADENINE DEAMINASE"/>
    <property type="match status" value="1"/>
</dbReference>